<reference evidence="2 3" key="1">
    <citation type="submission" date="2014-04" db="EMBL/GenBank/DDBJ databases">
        <authorList>
            <consortium name="DOE Joint Genome Institute"/>
            <person name="Kuo A."/>
            <person name="Kohler A."/>
            <person name="Costa M.D."/>
            <person name="Nagy L.G."/>
            <person name="Floudas D."/>
            <person name="Copeland A."/>
            <person name="Barry K.W."/>
            <person name="Cichocki N."/>
            <person name="Veneault-Fourrey C."/>
            <person name="LaButti K."/>
            <person name="Lindquist E.A."/>
            <person name="Lipzen A."/>
            <person name="Lundell T."/>
            <person name="Morin E."/>
            <person name="Murat C."/>
            <person name="Sun H."/>
            <person name="Tunlid A."/>
            <person name="Henrissat B."/>
            <person name="Grigoriev I.V."/>
            <person name="Hibbett D.S."/>
            <person name="Martin F."/>
            <person name="Nordberg H.P."/>
            <person name="Cantor M.N."/>
            <person name="Hua S.X."/>
        </authorList>
    </citation>
    <scope>NUCLEOTIDE SEQUENCE [LARGE SCALE GENOMIC DNA]</scope>
    <source>
        <strain evidence="2 3">441</strain>
    </source>
</reference>
<reference evidence="3" key="2">
    <citation type="submission" date="2015-01" db="EMBL/GenBank/DDBJ databases">
        <title>Evolutionary Origins and Diversification of the Mycorrhizal Mutualists.</title>
        <authorList>
            <consortium name="DOE Joint Genome Institute"/>
            <consortium name="Mycorrhizal Genomics Consortium"/>
            <person name="Kohler A."/>
            <person name="Kuo A."/>
            <person name="Nagy L.G."/>
            <person name="Floudas D."/>
            <person name="Copeland A."/>
            <person name="Barry K.W."/>
            <person name="Cichocki N."/>
            <person name="Veneault-Fourrey C."/>
            <person name="LaButti K."/>
            <person name="Lindquist E.A."/>
            <person name="Lipzen A."/>
            <person name="Lundell T."/>
            <person name="Morin E."/>
            <person name="Murat C."/>
            <person name="Riley R."/>
            <person name="Ohm R."/>
            <person name="Sun H."/>
            <person name="Tunlid A."/>
            <person name="Henrissat B."/>
            <person name="Grigoriev I.V."/>
            <person name="Hibbett D.S."/>
            <person name="Martin F."/>
        </authorList>
    </citation>
    <scope>NUCLEOTIDE SEQUENCE [LARGE SCALE GENOMIC DNA]</scope>
    <source>
        <strain evidence="3">441</strain>
    </source>
</reference>
<feature type="compositionally biased region" description="Basic and acidic residues" evidence="1">
    <location>
        <begin position="96"/>
        <end position="108"/>
    </location>
</feature>
<dbReference type="HOGENOM" id="CLU_042836_1_0_1"/>
<dbReference type="InterPro" id="IPR041078">
    <property type="entry name" value="Plavaka"/>
</dbReference>
<keyword evidence="3" id="KW-1185">Reference proteome</keyword>
<protein>
    <submittedName>
        <fullName evidence="2">Uncharacterized protein</fullName>
    </submittedName>
</protein>
<gene>
    <name evidence="2" type="ORF">PISMIDRAFT_111544</name>
</gene>
<evidence type="ECO:0000256" key="1">
    <source>
        <dbReference type="SAM" id="MobiDB-lite"/>
    </source>
</evidence>
<dbReference type="EMBL" id="KN833829">
    <property type="protein sequence ID" value="KIK17393.1"/>
    <property type="molecule type" value="Genomic_DNA"/>
</dbReference>
<evidence type="ECO:0000313" key="3">
    <source>
        <dbReference type="Proteomes" id="UP000054018"/>
    </source>
</evidence>
<dbReference type="STRING" id="765257.A0A0C9ZBS9"/>
<proteinExistence type="predicted"/>
<accession>A0A0C9ZBS9</accession>
<organism evidence="2 3">
    <name type="scientific">Pisolithus microcarpus 441</name>
    <dbReference type="NCBI Taxonomy" id="765257"/>
    <lineage>
        <taxon>Eukaryota</taxon>
        <taxon>Fungi</taxon>
        <taxon>Dikarya</taxon>
        <taxon>Basidiomycota</taxon>
        <taxon>Agaricomycotina</taxon>
        <taxon>Agaricomycetes</taxon>
        <taxon>Agaricomycetidae</taxon>
        <taxon>Boletales</taxon>
        <taxon>Sclerodermatineae</taxon>
        <taxon>Pisolithaceae</taxon>
        <taxon>Pisolithus</taxon>
    </lineage>
</organism>
<name>A0A0C9ZBS9_9AGAM</name>
<feature type="region of interest" description="Disordered" evidence="1">
    <location>
        <begin position="89"/>
        <end position="115"/>
    </location>
</feature>
<sequence>MELCRLESTSDSHRSISEPLCHPTQPHHLPTRFRDILPEPPVPVAADPPAARCIPCVILHVFDSFHSAFNVFGIARKYHHHPSYDPDSFLSPDELSDARSHMTADNRAETNPMPPPWPFQTMSVWRLMRWMLSSSKQKSEAEVSRLVSTVITADDFWLEDLRNFNAHMELKRFDMSEEDHQADHVFRKDGWTETSVSIEIPTRDCNPDGNGQTFNVPSFFYHKLTAAVEAAFSKCTSRFFHLTPFRCIWQSPVTGKEQWLYDELYTSDTWIKAHDKVQKQRCDDGCTLERIIAGLMFSSDAMHLTQFGHASAWPVYLFFGNQSKYMWA</sequence>
<dbReference type="Pfam" id="PF18759">
    <property type="entry name" value="Plavaka"/>
    <property type="match status" value="1"/>
</dbReference>
<evidence type="ECO:0000313" key="2">
    <source>
        <dbReference type="EMBL" id="KIK17393.1"/>
    </source>
</evidence>
<dbReference type="AlphaFoldDB" id="A0A0C9ZBS9"/>
<dbReference type="Proteomes" id="UP000054018">
    <property type="component" value="Unassembled WGS sequence"/>
</dbReference>
<dbReference type="OrthoDB" id="3208495at2759"/>